<accession>A0A377QD04</accession>
<proteinExistence type="predicted"/>
<dbReference type="EMBL" id="SMBT01000011">
    <property type="protein sequence ID" value="TCU83731.1"/>
    <property type="molecule type" value="Genomic_DNA"/>
</dbReference>
<dbReference type="Proteomes" id="UP000255108">
    <property type="component" value="Unassembled WGS sequence"/>
</dbReference>
<evidence type="ECO:0000313" key="2">
    <source>
        <dbReference type="EMBL" id="STQ91761.1"/>
    </source>
</evidence>
<dbReference type="Proteomes" id="UP000295794">
    <property type="component" value="Unassembled WGS sequence"/>
</dbReference>
<evidence type="ECO:0000259" key="1">
    <source>
        <dbReference type="Pfam" id="PF24390"/>
    </source>
</evidence>
<keyword evidence="5" id="KW-1185">Reference proteome</keyword>
<dbReference type="Pfam" id="PF24390">
    <property type="entry name" value="PRTase-CE"/>
    <property type="match status" value="1"/>
</dbReference>
<evidence type="ECO:0000313" key="4">
    <source>
        <dbReference type="Proteomes" id="UP000255108"/>
    </source>
</evidence>
<dbReference type="AlphaFoldDB" id="A0A377QD04"/>
<organism evidence="2 4">
    <name type="scientific">Iodobacter fluviatilis</name>
    <dbReference type="NCBI Taxonomy" id="537"/>
    <lineage>
        <taxon>Bacteria</taxon>
        <taxon>Pseudomonadati</taxon>
        <taxon>Pseudomonadota</taxon>
        <taxon>Betaproteobacteria</taxon>
        <taxon>Neisseriales</taxon>
        <taxon>Chitinibacteraceae</taxon>
        <taxon>Iodobacter</taxon>
    </lineage>
</organism>
<dbReference type="EMBL" id="UGHR01000001">
    <property type="protein sequence ID" value="STQ91761.1"/>
    <property type="molecule type" value="Genomic_DNA"/>
</dbReference>
<evidence type="ECO:0000313" key="3">
    <source>
        <dbReference type="EMBL" id="TCU83731.1"/>
    </source>
</evidence>
<dbReference type="OrthoDB" id="2084254at2"/>
<gene>
    <name evidence="3" type="ORF">EV682_11194</name>
    <name evidence="2" type="ORF">NCTC11159_02840</name>
</gene>
<dbReference type="InterPro" id="IPR056920">
    <property type="entry name" value="PRTase-CE"/>
</dbReference>
<evidence type="ECO:0000313" key="5">
    <source>
        <dbReference type="Proteomes" id="UP000295794"/>
    </source>
</evidence>
<dbReference type="RefSeq" id="WP_115227940.1">
    <property type="nucleotide sequence ID" value="NZ_CAWOLO010000011.1"/>
</dbReference>
<sequence length="270" mass="30454">MLGDERLELLFTLMSKLDWMRKERYRHGALSLLGECESCDDFSVIEHVLTKLKYCTSSDLVSAASVIAEVIQTIWVLDPKDALLVGVAEDSKPCGSLGFVRAIQSELPREWLESIFTNFKKAFGARNGKKSIVIADDFIGTGEKLKKKIDSLKRNPKTSDYKIHVVAFAGMEEGINALSAVVGGDIFVVMTLKKCISSGVSEDKAIRFSEGIRLLERKIFDNPGVYSFGYKQSEASFFLESYNMPNNNFPFLWWDKYADGKPRETLFTRR</sequence>
<reference evidence="2 4" key="1">
    <citation type="submission" date="2018-06" db="EMBL/GenBank/DDBJ databases">
        <authorList>
            <consortium name="Pathogen Informatics"/>
            <person name="Doyle S."/>
        </authorList>
    </citation>
    <scope>NUCLEOTIDE SEQUENCE [LARGE SCALE GENOMIC DNA]</scope>
    <source>
        <strain evidence="2 4">NCTC11159</strain>
    </source>
</reference>
<feature type="domain" description="PRTase-CE" evidence="1">
    <location>
        <begin position="48"/>
        <end position="269"/>
    </location>
</feature>
<protein>
    <recommendedName>
        <fullName evidence="1">PRTase-CE domain-containing protein</fullName>
    </recommendedName>
</protein>
<reference evidence="3 5" key="2">
    <citation type="submission" date="2019-03" db="EMBL/GenBank/DDBJ databases">
        <title>Genomic Encyclopedia of Type Strains, Phase IV (KMG-IV): sequencing the most valuable type-strain genomes for metagenomic binning, comparative biology and taxonomic classification.</title>
        <authorList>
            <person name="Goeker M."/>
        </authorList>
    </citation>
    <scope>NUCLEOTIDE SEQUENCE [LARGE SCALE GENOMIC DNA]</scope>
    <source>
        <strain evidence="3 5">DSM 3764</strain>
    </source>
</reference>
<name>A0A377QD04_9NEIS</name>